<evidence type="ECO:0000256" key="4">
    <source>
        <dbReference type="PROSITE-ProRule" id="PRU00473"/>
    </source>
</evidence>
<gene>
    <name evidence="7" type="ORF">B1199_08965</name>
</gene>
<proteinExistence type="predicted"/>
<keyword evidence="3" id="KW-0998">Cell outer membrane</keyword>
<name>A0A244CS95_PSEDV</name>
<keyword evidence="8" id="KW-1185">Reference proteome</keyword>
<dbReference type="PANTHER" id="PTHR30329:SF21">
    <property type="entry name" value="LIPOPROTEIN YIAD-RELATED"/>
    <property type="match status" value="1"/>
</dbReference>
<accession>A0A244CS95</accession>
<reference evidence="7 8" key="1">
    <citation type="submission" date="2017-02" db="EMBL/GenBank/DDBJ databases">
        <title>Pseudoalteromonas ulvae TC14 Genome.</title>
        <authorList>
            <person name="Molmeret M."/>
        </authorList>
    </citation>
    <scope>NUCLEOTIDE SEQUENCE [LARGE SCALE GENOMIC DNA]</scope>
    <source>
        <strain evidence="7">TC14</strain>
    </source>
</reference>
<keyword evidence="2 4" id="KW-0472">Membrane</keyword>
<protein>
    <recommendedName>
        <fullName evidence="6">OmpA-like domain-containing protein</fullName>
    </recommendedName>
</protein>
<sequence length="291" mass="33283">MLQFSYLSLAIGLMLYSVTSHGAVQAYSANPENSTWFNEKTTRLSCELAHAIPYYGQVIFTTQASKAKPLNFTVDMLIQPEGYSMAAIKSVPPPWKPGYRSTELASLKLLQQFDAEAENKTAWLMLSELEKGNMPTLYYQDWRNEQDKVKVALSAVNFRDNYLKFLQCRDQMLAYNFEDIAFTVLSYQKNSSELTKQSKKRLNKIGEYLKNDPNIESVLIAAYTDSYGGRYLNDELSKKRALSIKNYMTEMGVEDQRVEVEGFGEKRHISPNSTVLGRQLNRRVVIQIAKQ</sequence>
<evidence type="ECO:0000259" key="6">
    <source>
        <dbReference type="PROSITE" id="PS51123"/>
    </source>
</evidence>
<evidence type="ECO:0000313" key="7">
    <source>
        <dbReference type="EMBL" id="OUL58448.1"/>
    </source>
</evidence>
<comment type="caution">
    <text evidence="7">The sequence shown here is derived from an EMBL/GenBank/DDBJ whole genome shotgun (WGS) entry which is preliminary data.</text>
</comment>
<dbReference type="CDD" id="cd07185">
    <property type="entry name" value="OmpA_C-like"/>
    <property type="match status" value="1"/>
</dbReference>
<feature type="signal peptide" evidence="5">
    <location>
        <begin position="1"/>
        <end position="22"/>
    </location>
</feature>
<dbReference type="OrthoDB" id="6905929at2"/>
<feature type="domain" description="OmpA-like" evidence="6">
    <location>
        <begin position="175"/>
        <end position="291"/>
    </location>
</feature>
<dbReference type="InterPro" id="IPR006664">
    <property type="entry name" value="OMP_bac"/>
</dbReference>
<dbReference type="PRINTS" id="PR01023">
    <property type="entry name" value="NAFLGMOTY"/>
</dbReference>
<dbReference type="RefSeq" id="WP_086743751.1">
    <property type="nucleotide sequence ID" value="NZ_MWPV01000002.1"/>
</dbReference>
<evidence type="ECO:0000256" key="2">
    <source>
        <dbReference type="ARBA" id="ARBA00023136"/>
    </source>
</evidence>
<comment type="subcellular location">
    <subcellularLocation>
        <location evidence="1">Cell outer membrane</location>
    </subcellularLocation>
</comment>
<evidence type="ECO:0000256" key="3">
    <source>
        <dbReference type="ARBA" id="ARBA00023237"/>
    </source>
</evidence>
<dbReference type="EMBL" id="MWPV01000002">
    <property type="protein sequence ID" value="OUL58448.1"/>
    <property type="molecule type" value="Genomic_DNA"/>
</dbReference>
<organism evidence="7 8">
    <name type="scientific">Pseudoalteromonas ulvae</name>
    <dbReference type="NCBI Taxonomy" id="107327"/>
    <lineage>
        <taxon>Bacteria</taxon>
        <taxon>Pseudomonadati</taxon>
        <taxon>Pseudomonadota</taxon>
        <taxon>Gammaproteobacteria</taxon>
        <taxon>Alteromonadales</taxon>
        <taxon>Pseudoalteromonadaceae</taxon>
        <taxon>Pseudoalteromonas</taxon>
    </lineage>
</organism>
<dbReference type="Pfam" id="PF00691">
    <property type="entry name" value="OmpA"/>
    <property type="match status" value="1"/>
</dbReference>
<evidence type="ECO:0000313" key="8">
    <source>
        <dbReference type="Proteomes" id="UP000194841"/>
    </source>
</evidence>
<dbReference type="Proteomes" id="UP000194841">
    <property type="component" value="Unassembled WGS sequence"/>
</dbReference>
<dbReference type="InterPro" id="IPR036737">
    <property type="entry name" value="OmpA-like_sf"/>
</dbReference>
<keyword evidence="5" id="KW-0732">Signal</keyword>
<dbReference type="InterPro" id="IPR050330">
    <property type="entry name" value="Bact_OuterMem_StrucFunc"/>
</dbReference>
<evidence type="ECO:0000256" key="1">
    <source>
        <dbReference type="ARBA" id="ARBA00004442"/>
    </source>
</evidence>
<dbReference type="InterPro" id="IPR006665">
    <property type="entry name" value="OmpA-like"/>
</dbReference>
<dbReference type="PRINTS" id="PR01021">
    <property type="entry name" value="OMPADOMAIN"/>
</dbReference>
<dbReference type="AlphaFoldDB" id="A0A244CS95"/>
<dbReference type="InterPro" id="IPR041544">
    <property type="entry name" value="MotY_N"/>
</dbReference>
<dbReference type="PROSITE" id="PS51123">
    <property type="entry name" value="OMPA_2"/>
    <property type="match status" value="1"/>
</dbReference>
<evidence type="ECO:0000256" key="5">
    <source>
        <dbReference type="SAM" id="SignalP"/>
    </source>
</evidence>
<dbReference type="PANTHER" id="PTHR30329">
    <property type="entry name" value="STATOR ELEMENT OF FLAGELLAR MOTOR COMPLEX"/>
    <property type="match status" value="1"/>
</dbReference>
<feature type="chain" id="PRO_5013032251" description="OmpA-like domain-containing protein" evidence="5">
    <location>
        <begin position="23"/>
        <end position="291"/>
    </location>
</feature>
<dbReference type="SUPFAM" id="SSF103088">
    <property type="entry name" value="OmpA-like"/>
    <property type="match status" value="1"/>
</dbReference>
<dbReference type="GO" id="GO:0009279">
    <property type="term" value="C:cell outer membrane"/>
    <property type="evidence" value="ECO:0007669"/>
    <property type="project" value="UniProtKB-SubCell"/>
</dbReference>
<dbReference type="Pfam" id="PF18393">
    <property type="entry name" value="MotY_N"/>
    <property type="match status" value="1"/>
</dbReference>
<dbReference type="Gene3D" id="3.30.1330.60">
    <property type="entry name" value="OmpA-like domain"/>
    <property type="match status" value="1"/>
</dbReference>
<dbReference type="Gene3D" id="2.60.40.2540">
    <property type="match status" value="1"/>
</dbReference>